<evidence type="ECO:0000256" key="5">
    <source>
        <dbReference type="ARBA" id="ARBA00022691"/>
    </source>
</evidence>
<dbReference type="InterPro" id="IPR002052">
    <property type="entry name" value="DNA_methylase_N6_adenine_CS"/>
</dbReference>
<dbReference type="Pfam" id="PF02086">
    <property type="entry name" value="MethyltransfD12"/>
    <property type="match status" value="1"/>
</dbReference>
<dbReference type="PANTHER" id="PTHR30481">
    <property type="entry name" value="DNA ADENINE METHYLASE"/>
    <property type="match status" value="1"/>
</dbReference>
<dbReference type="InterPro" id="IPR012327">
    <property type="entry name" value="MeTrfase_D12"/>
</dbReference>
<evidence type="ECO:0000313" key="8">
    <source>
        <dbReference type="Proteomes" id="UP001234811"/>
    </source>
</evidence>
<dbReference type="EMBL" id="JAVIPQ010000128">
    <property type="protein sequence ID" value="MDQ9555599.1"/>
    <property type="molecule type" value="Genomic_DNA"/>
</dbReference>
<organism evidence="7 8">
    <name type="scientific">Serratia marcescens</name>
    <dbReference type="NCBI Taxonomy" id="615"/>
    <lineage>
        <taxon>Bacteria</taxon>
        <taxon>Pseudomonadati</taxon>
        <taxon>Pseudomonadota</taxon>
        <taxon>Gammaproteobacteria</taxon>
        <taxon>Enterobacterales</taxon>
        <taxon>Yersiniaceae</taxon>
        <taxon>Serratia</taxon>
    </lineage>
</organism>
<dbReference type="Gene3D" id="3.40.50.150">
    <property type="entry name" value="Vaccinia Virus protein VP39"/>
    <property type="match status" value="1"/>
</dbReference>
<comment type="caution">
    <text evidence="7">The sequence shown here is derived from an EMBL/GenBank/DDBJ whole genome shotgun (WGS) entry which is preliminary data.</text>
</comment>
<dbReference type="GO" id="GO:0032259">
    <property type="term" value="P:methylation"/>
    <property type="evidence" value="ECO:0007669"/>
    <property type="project" value="UniProtKB-KW"/>
</dbReference>
<accession>A0ABD5BGV7</accession>
<dbReference type="InterPro" id="IPR029063">
    <property type="entry name" value="SAM-dependent_MTases_sf"/>
</dbReference>
<keyword evidence="5" id="KW-0949">S-adenosyl-L-methionine</keyword>
<dbReference type="AlphaFoldDB" id="A0ABD5BGV7"/>
<dbReference type="PROSITE" id="PS00092">
    <property type="entry name" value="N6_MTASE"/>
    <property type="match status" value="1"/>
</dbReference>
<reference evidence="7 8" key="1">
    <citation type="submission" date="2023-07" db="EMBL/GenBank/DDBJ databases">
        <title>Pathogens genome sequencing project 196.</title>
        <authorList>
            <person name="Cao X."/>
        </authorList>
    </citation>
    <scope>NUCLEOTIDE SEQUENCE [LARGE SCALE GENOMIC DNA]</scope>
    <source>
        <strain evidence="7 8">SM41</strain>
    </source>
</reference>
<dbReference type="InterPro" id="IPR023095">
    <property type="entry name" value="Ade_MeTrfase_dom_2"/>
</dbReference>
<evidence type="ECO:0000256" key="6">
    <source>
        <dbReference type="ARBA" id="ARBA00047942"/>
    </source>
</evidence>
<dbReference type="Proteomes" id="UP001234811">
    <property type="component" value="Unassembled WGS sequence"/>
</dbReference>
<proteinExistence type="inferred from homology"/>
<evidence type="ECO:0000256" key="4">
    <source>
        <dbReference type="ARBA" id="ARBA00022679"/>
    </source>
</evidence>
<evidence type="ECO:0000313" key="7">
    <source>
        <dbReference type="EMBL" id="MDQ9555599.1"/>
    </source>
</evidence>
<gene>
    <name evidence="7" type="ORF">RF091_08730</name>
</gene>
<protein>
    <recommendedName>
        <fullName evidence="2">site-specific DNA-methyltransferase (adenine-specific)</fullName>
        <ecNumber evidence="2">2.1.1.72</ecNumber>
    </recommendedName>
</protein>
<comment type="similarity">
    <text evidence="1">Belongs to the N(4)/N(6)-methyltransferase family.</text>
</comment>
<keyword evidence="3 7" id="KW-0489">Methyltransferase</keyword>
<name>A0ABD5BGV7_SERMA</name>
<evidence type="ECO:0000256" key="2">
    <source>
        <dbReference type="ARBA" id="ARBA00011900"/>
    </source>
</evidence>
<dbReference type="RefSeq" id="WP_094859991.1">
    <property type="nucleotide sequence ID" value="NZ_CP047682.1"/>
</dbReference>
<dbReference type="GO" id="GO:0009007">
    <property type="term" value="F:site-specific DNA-methyltransferase (adenine-specific) activity"/>
    <property type="evidence" value="ECO:0007669"/>
    <property type="project" value="UniProtKB-EC"/>
</dbReference>
<dbReference type="EC" id="2.1.1.72" evidence="2"/>
<dbReference type="SUPFAM" id="SSF53335">
    <property type="entry name" value="S-adenosyl-L-methionine-dependent methyltransferases"/>
    <property type="match status" value="1"/>
</dbReference>
<evidence type="ECO:0000256" key="3">
    <source>
        <dbReference type="ARBA" id="ARBA00022603"/>
    </source>
</evidence>
<dbReference type="PANTHER" id="PTHR30481:SF2">
    <property type="entry name" value="SITE-SPECIFIC DNA-METHYLTRANSFERASE (ADENINE-SPECIFIC)"/>
    <property type="match status" value="1"/>
</dbReference>
<evidence type="ECO:0000256" key="1">
    <source>
        <dbReference type="ARBA" id="ARBA00006594"/>
    </source>
</evidence>
<dbReference type="PRINTS" id="PR00505">
    <property type="entry name" value="D12N6MTFRASE"/>
</dbReference>
<keyword evidence="4" id="KW-0808">Transferase</keyword>
<sequence>MQVYEKETLEMLNKQSIRRSLGMPVIPSDVSPFRYPGGKGKLSKFLALFIITNQLQGCKLVEPFCGGAGGTLPLLLTGLVDKLVLNDANPAVSAFWETLKLNPDALINRVEKEEISIDRWHHWREVYFERNNVSQEEKGFSALFLNRTNRSGMFHAGPIGGRAQLGDYLLNCRFTRSTLINRIKKIVAVSDKLIVTNKDAIDAISRLSANDFIYADPPYVKEGKNIYNAFCFSEVQHQRFASSLKRKKAHWLLSYDDHPLVHRFYSKSGINIIELGYAINKARVGQELLIASANLRQPIIANVSSFDKTTMDNNDVLLHRAEGKT</sequence>
<comment type="catalytic activity">
    <reaction evidence="6">
        <text>a 2'-deoxyadenosine in DNA + S-adenosyl-L-methionine = an N(6)-methyl-2'-deoxyadenosine in DNA + S-adenosyl-L-homocysteine + H(+)</text>
        <dbReference type="Rhea" id="RHEA:15197"/>
        <dbReference type="Rhea" id="RHEA-COMP:12418"/>
        <dbReference type="Rhea" id="RHEA-COMP:12419"/>
        <dbReference type="ChEBI" id="CHEBI:15378"/>
        <dbReference type="ChEBI" id="CHEBI:57856"/>
        <dbReference type="ChEBI" id="CHEBI:59789"/>
        <dbReference type="ChEBI" id="CHEBI:90615"/>
        <dbReference type="ChEBI" id="CHEBI:90616"/>
        <dbReference type="EC" id="2.1.1.72"/>
    </reaction>
</comment>
<dbReference type="Gene3D" id="1.10.1020.10">
    <property type="entry name" value="Adenine-specific Methyltransferase, Domain 2"/>
    <property type="match status" value="1"/>
</dbReference>